<gene>
    <name evidence="2" type="ORF">D0466_16595</name>
</gene>
<evidence type="ECO:0000313" key="3">
    <source>
        <dbReference type="Proteomes" id="UP000262939"/>
    </source>
</evidence>
<dbReference type="Proteomes" id="UP000262939">
    <property type="component" value="Unassembled WGS sequence"/>
</dbReference>
<name>A0A372L8H0_9BACI</name>
<keyword evidence="3" id="KW-1185">Reference proteome</keyword>
<proteinExistence type="predicted"/>
<evidence type="ECO:0000256" key="1">
    <source>
        <dbReference type="SAM" id="SignalP"/>
    </source>
</evidence>
<dbReference type="AlphaFoldDB" id="A0A372L8H0"/>
<dbReference type="SUPFAM" id="SSF101898">
    <property type="entry name" value="NHL repeat"/>
    <property type="match status" value="1"/>
</dbReference>
<evidence type="ECO:0000313" key="2">
    <source>
        <dbReference type="EMBL" id="RFU61760.1"/>
    </source>
</evidence>
<keyword evidence="1" id="KW-0732">Signal</keyword>
<comment type="caution">
    <text evidence="2">The sequence shown here is derived from an EMBL/GenBank/DDBJ whole genome shotgun (WGS) entry which is preliminary data.</text>
</comment>
<feature type="signal peptide" evidence="1">
    <location>
        <begin position="1"/>
        <end position="25"/>
    </location>
</feature>
<evidence type="ECO:0008006" key="4">
    <source>
        <dbReference type="Google" id="ProtNLM"/>
    </source>
</evidence>
<protein>
    <recommendedName>
        <fullName evidence="4">DUF5050 domain-containing protein</fullName>
    </recommendedName>
</protein>
<sequence length="293" mass="32753">MKKKKFRFYAAVLSAFIGIYALTLAAIARPDVEASTVSTPIHTLKFSNKVQVKTLFYPYRDPAKVSSKEAKGLQGITVDNSSNIYLTYVTGDKYRYGYIYKYNKKGTLLKKSKRLTIGHGQAISYKDGSLYQLADVRGQSNYTLQKINPNTLTVERAWKVPSTIHPNVMAMQDRNTAIAISKSGDGYDINKIHLGAGKEAKRDWREKIHIRGLIGKTPGKEIQGFAIGNGQYYLLSNGEYITFKPDGTNIKSVLLNTKREPEGIAIEKNGKILITFNKLNEVFIQEGPTGSKR</sequence>
<dbReference type="RefSeq" id="WP_117323667.1">
    <property type="nucleotide sequence ID" value="NZ_QVTD01000012.1"/>
</dbReference>
<dbReference type="EMBL" id="QVTD01000012">
    <property type="protein sequence ID" value="RFU61760.1"/>
    <property type="molecule type" value="Genomic_DNA"/>
</dbReference>
<accession>A0A372L8H0</accession>
<feature type="chain" id="PRO_5038552886" description="DUF5050 domain-containing protein" evidence="1">
    <location>
        <begin position="26"/>
        <end position="293"/>
    </location>
</feature>
<dbReference type="OrthoDB" id="2455499at2"/>
<reference evidence="2 3" key="1">
    <citation type="submission" date="2018-08" db="EMBL/GenBank/DDBJ databases">
        <title>Bacillus chawlae sp. nov., Bacillus glennii sp. nov., and Bacillus saganii sp. nov. Isolated from the Vehicle Assembly Building at Kennedy Space Center where the Viking Spacecraft were Assembled.</title>
        <authorList>
            <person name="Seuylemezian A."/>
            <person name="Vaishampayan P."/>
        </authorList>
    </citation>
    <scope>NUCLEOTIDE SEQUENCE [LARGE SCALE GENOMIC DNA]</scope>
    <source>
        <strain evidence="2 3">V44-8</strain>
    </source>
</reference>
<organism evidence="2 3">
    <name type="scientific">Peribacillus glennii</name>
    <dbReference type="NCBI Taxonomy" id="2303991"/>
    <lineage>
        <taxon>Bacteria</taxon>
        <taxon>Bacillati</taxon>
        <taxon>Bacillota</taxon>
        <taxon>Bacilli</taxon>
        <taxon>Bacillales</taxon>
        <taxon>Bacillaceae</taxon>
        <taxon>Peribacillus</taxon>
    </lineage>
</organism>